<accession>A0A401NJ44</accession>
<sequence>MESNGACFVFLFDADIPEPVLDSDDIAVPRTNRSRTQATLEMQIVPNSKTPEVEPVSCKNISTGRKSICVRETERLRKQREDRRTQLQEIRERRGQDYETGNPNWEFMKMIADLRATLDSYQHLSTLDPVELHKICVCVRKRPVSKKEKAKKEIDVITVTSKNVILVHEPKMKVDLTKYLDNQPFRFDYAFDDFASNEEVYRFTAKPLVRTIFERGMATCFAYGQTGSGKTHTMGGNFSGKKQDCSKGIYAFATQDVFLLLEQPRYKDLNLKVSVSFFEIYSGQTSANSNSSRSHAVFQIILRRNDKVYGQFSLIDLAGNERGADTSSADRQTRMEGAEINKSLLALKECIRSLGKNNIYTPFRASKLTLVLRDSFIGENSRTCMIAMISPGLNSCEHTLNTLRYADRVKELGVEEVSSEPECSTISKEQRFNESLESDIRLLCDKNEAPSKICDLHVDVSRILELEEQVVDEHREIQQKLLLWSDADDKLLKMTQLPDYNVENYTNILQTYIDERMEIFQDLDKNLKALRQALQKEEQAAKAQG</sequence>
<dbReference type="InterPro" id="IPR027640">
    <property type="entry name" value="Kinesin-like_fam"/>
</dbReference>
<keyword evidence="4 8" id="KW-0547">Nucleotide-binding</keyword>
<evidence type="ECO:0000313" key="12">
    <source>
        <dbReference type="Proteomes" id="UP000288216"/>
    </source>
</evidence>
<evidence type="ECO:0000259" key="10">
    <source>
        <dbReference type="PROSITE" id="PS50067"/>
    </source>
</evidence>
<evidence type="ECO:0000256" key="3">
    <source>
        <dbReference type="ARBA" id="ARBA00022701"/>
    </source>
</evidence>
<dbReference type="GO" id="GO:0007018">
    <property type="term" value="P:microtubule-based movement"/>
    <property type="evidence" value="ECO:0007669"/>
    <property type="project" value="InterPro"/>
</dbReference>
<dbReference type="AlphaFoldDB" id="A0A401NJ44"/>
<dbReference type="GO" id="GO:0003777">
    <property type="term" value="F:microtubule motor activity"/>
    <property type="evidence" value="ECO:0007669"/>
    <property type="project" value="InterPro"/>
</dbReference>
<dbReference type="SUPFAM" id="SSF52540">
    <property type="entry name" value="P-loop containing nucleoside triphosphate hydrolases"/>
    <property type="match status" value="1"/>
</dbReference>
<dbReference type="OMA" id="RAQQNHV"/>
<dbReference type="InterPro" id="IPR001752">
    <property type="entry name" value="Kinesin_motor_dom"/>
</dbReference>
<dbReference type="GO" id="GO:0008017">
    <property type="term" value="F:microtubule binding"/>
    <property type="evidence" value="ECO:0007669"/>
    <property type="project" value="InterPro"/>
</dbReference>
<dbReference type="InterPro" id="IPR019821">
    <property type="entry name" value="Kinesin_motor_CS"/>
</dbReference>
<comment type="similarity">
    <text evidence="8 9">Belongs to the TRAFAC class myosin-kinesin ATPase superfamily. Kinesin family.</text>
</comment>
<comment type="subcellular location">
    <subcellularLocation>
        <location evidence="1">Cytoplasm</location>
        <location evidence="1">Cytoskeleton</location>
    </subcellularLocation>
</comment>
<dbReference type="PANTHER" id="PTHR47971:SF8">
    <property type="entry name" value="KINESIN-LIKE PROTEIN"/>
    <property type="match status" value="1"/>
</dbReference>
<dbReference type="Proteomes" id="UP000288216">
    <property type="component" value="Unassembled WGS sequence"/>
</dbReference>
<dbReference type="GO" id="GO:0005874">
    <property type="term" value="C:microtubule"/>
    <property type="evidence" value="ECO:0007669"/>
    <property type="project" value="UniProtKB-KW"/>
</dbReference>
<keyword evidence="7" id="KW-0206">Cytoskeleton</keyword>
<reference evidence="11 12" key="1">
    <citation type="journal article" date="2018" name="Nat. Ecol. Evol.">
        <title>Shark genomes provide insights into elasmobranch evolution and the origin of vertebrates.</title>
        <authorList>
            <person name="Hara Y"/>
            <person name="Yamaguchi K"/>
            <person name="Onimaru K"/>
            <person name="Kadota M"/>
            <person name="Koyanagi M"/>
            <person name="Keeley SD"/>
            <person name="Tatsumi K"/>
            <person name="Tanaka K"/>
            <person name="Motone F"/>
            <person name="Kageyama Y"/>
            <person name="Nozu R"/>
            <person name="Adachi N"/>
            <person name="Nishimura O"/>
            <person name="Nakagawa R"/>
            <person name="Tanegashima C"/>
            <person name="Kiyatake I"/>
            <person name="Matsumoto R"/>
            <person name="Murakumo K"/>
            <person name="Nishida K"/>
            <person name="Terakita A"/>
            <person name="Kuratani S"/>
            <person name="Sato K"/>
            <person name="Hyodo S Kuraku.S."/>
        </authorList>
    </citation>
    <scope>NUCLEOTIDE SEQUENCE [LARGE SCALE GENOMIC DNA]</scope>
</reference>
<feature type="binding site" evidence="8">
    <location>
        <begin position="224"/>
        <end position="231"/>
    </location>
    <ligand>
        <name>ATP</name>
        <dbReference type="ChEBI" id="CHEBI:30616"/>
    </ligand>
</feature>
<dbReference type="GO" id="GO:0007019">
    <property type="term" value="P:microtubule depolymerization"/>
    <property type="evidence" value="ECO:0007669"/>
    <property type="project" value="TreeGrafter"/>
</dbReference>
<dbReference type="OrthoDB" id="3176171at2759"/>
<evidence type="ECO:0000256" key="1">
    <source>
        <dbReference type="ARBA" id="ARBA00004245"/>
    </source>
</evidence>
<dbReference type="PRINTS" id="PR00380">
    <property type="entry name" value="KINESINHEAVY"/>
</dbReference>
<dbReference type="EMBL" id="BFAA01005019">
    <property type="protein sequence ID" value="GCB60885.1"/>
    <property type="molecule type" value="Genomic_DNA"/>
</dbReference>
<comment type="caution">
    <text evidence="11">The sequence shown here is derived from an EMBL/GenBank/DDBJ whole genome shotgun (WGS) entry which is preliminary data.</text>
</comment>
<evidence type="ECO:0000256" key="9">
    <source>
        <dbReference type="RuleBase" id="RU000394"/>
    </source>
</evidence>
<dbReference type="Gene3D" id="3.40.850.10">
    <property type="entry name" value="Kinesin motor domain"/>
    <property type="match status" value="2"/>
</dbReference>
<protein>
    <recommendedName>
        <fullName evidence="9">Kinesin-like protein</fullName>
    </recommendedName>
</protein>
<proteinExistence type="inferred from homology"/>
<evidence type="ECO:0000256" key="5">
    <source>
        <dbReference type="ARBA" id="ARBA00022840"/>
    </source>
</evidence>
<keyword evidence="3 9" id="KW-0493">Microtubule</keyword>
<dbReference type="STRING" id="75743.A0A401NJ44"/>
<evidence type="ECO:0000256" key="8">
    <source>
        <dbReference type="PROSITE-ProRule" id="PRU00283"/>
    </source>
</evidence>
<dbReference type="Pfam" id="PF00225">
    <property type="entry name" value="Kinesin"/>
    <property type="match status" value="1"/>
</dbReference>
<gene>
    <name evidence="11" type="ORF">scyTo_0011212</name>
</gene>
<dbReference type="GO" id="GO:0005524">
    <property type="term" value="F:ATP binding"/>
    <property type="evidence" value="ECO:0007669"/>
    <property type="project" value="UniProtKB-UniRule"/>
</dbReference>
<evidence type="ECO:0000256" key="6">
    <source>
        <dbReference type="ARBA" id="ARBA00023175"/>
    </source>
</evidence>
<dbReference type="InterPro" id="IPR027417">
    <property type="entry name" value="P-loop_NTPase"/>
</dbReference>
<keyword evidence="2" id="KW-0963">Cytoplasm</keyword>
<evidence type="ECO:0000313" key="11">
    <source>
        <dbReference type="EMBL" id="GCB60885.1"/>
    </source>
</evidence>
<evidence type="ECO:0000256" key="4">
    <source>
        <dbReference type="ARBA" id="ARBA00022741"/>
    </source>
</evidence>
<dbReference type="PANTHER" id="PTHR47971">
    <property type="entry name" value="KINESIN-RELATED PROTEIN 6"/>
    <property type="match status" value="1"/>
</dbReference>
<dbReference type="PROSITE" id="PS50067">
    <property type="entry name" value="KINESIN_MOTOR_2"/>
    <property type="match status" value="1"/>
</dbReference>
<keyword evidence="6 8" id="KW-0505">Motor protein</keyword>
<evidence type="ECO:0000256" key="7">
    <source>
        <dbReference type="ARBA" id="ARBA00023212"/>
    </source>
</evidence>
<name>A0A401NJ44_SCYTO</name>
<evidence type="ECO:0000256" key="2">
    <source>
        <dbReference type="ARBA" id="ARBA00022490"/>
    </source>
</evidence>
<dbReference type="CDD" id="cd01367">
    <property type="entry name" value="KISc_KIF2_like"/>
    <property type="match status" value="1"/>
</dbReference>
<dbReference type="SMART" id="SM00129">
    <property type="entry name" value="KISc"/>
    <property type="match status" value="1"/>
</dbReference>
<keyword evidence="5 8" id="KW-0067">ATP-binding</keyword>
<dbReference type="Pfam" id="PF16796">
    <property type="entry name" value="Microtub_bd"/>
    <property type="match status" value="1"/>
</dbReference>
<dbReference type="PROSITE" id="PS00411">
    <property type="entry name" value="KINESIN_MOTOR_1"/>
    <property type="match status" value="1"/>
</dbReference>
<keyword evidence="12" id="KW-1185">Reference proteome</keyword>
<dbReference type="InterPro" id="IPR031852">
    <property type="entry name" value="Vik1/Cik1_MT-bd"/>
</dbReference>
<feature type="domain" description="Kinesin motor" evidence="10">
    <location>
        <begin position="134"/>
        <end position="412"/>
    </location>
</feature>
<organism evidence="11 12">
    <name type="scientific">Scyliorhinus torazame</name>
    <name type="common">Cloudy catshark</name>
    <name type="synonym">Catulus torazame</name>
    <dbReference type="NCBI Taxonomy" id="75743"/>
    <lineage>
        <taxon>Eukaryota</taxon>
        <taxon>Metazoa</taxon>
        <taxon>Chordata</taxon>
        <taxon>Craniata</taxon>
        <taxon>Vertebrata</taxon>
        <taxon>Chondrichthyes</taxon>
        <taxon>Elasmobranchii</taxon>
        <taxon>Galeomorphii</taxon>
        <taxon>Galeoidea</taxon>
        <taxon>Carcharhiniformes</taxon>
        <taxon>Scyliorhinidae</taxon>
        <taxon>Scyliorhinus</taxon>
    </lineage>
</organism>
<dbReference type="InterPro" id="IPR036961">
    <property type="entry name" value="Kinesin_motor_dom_sf"/>
</dbReference>